<dbReference type="InterPro" id="IPR001806">
    <property type="entry name" value="Small_GTPase"/>
</dbReference>
<dbReference type="AlphaFoldDB" id="A0A9Q1BTF3"/>
<dbReference type="PRINTS" id="PR00449">
    <property type="entry name" value="RASTRNSFRMNG"/>
</dbReference>
<dbReference type="InterPro" id="IPR027417">
    <property type="entry name" value="P-loop_NTPase"/>
</dbReference>
<dbReference type="InterPro" id="IPR005225">
    <property type="entry name" value="Small_GTP-bd"/>
</dbReference>
<evidence type="ECO:0000256" key="1">
    <source>
        <dbReference type="ARBA" id="ARBA00008344"/>
    </source>
</evidence>
<dbReference type="Gene3D" id="3.40.50.300">
    <property type="entry name" value="P-loop containing nucleotide triphosphate hydrolases"/>
    <property type="match status" value="1"/>
</dbReference>
<evidence type="ECO:0000256" key="3">
    <source>
        <dbReference type="ARBA" id="ARBA00022801"/>
    </source>
</evidence>
<dbReference type="Proteomes" id="UP001152320">
    <property type="component" value="Chromosome 12"/>
</dbReference>
<keyword evidence="6" id="KW-1185">Reference proteome</keyword>
<comment type="caution">
    <text evidence="5">The sequence shown here is derived from an EMBL/GenBank/DDBJ whole genome shotgun (WGS) entry which is preliminary data.</text>
</comment>
<sequence>MNASYSPFPRVRKMPGQGAVRIVVTGLNGVGKSALTVRFLTKRFIGEYGSEEQTKYRHHIKIDGEKILMEILDMGSKNIFQEDTLQWADGIVLVYSITDRQGFEVLLKNKERLEEARASKAVPLAYAVVGNKADLLHQRKVTTAEGQSLADDIGCSFIELSASETPDDVDNVFQELCREIKMYKYRSRSSIFGRMFGTSKEKKTLTL</sequence>
<organism evidence="5 6">
    <name type="scientific">Holothuria leucospilota</name>
    <name type="common">Black long sea cucumber</name>
    <name type="synonym">Mertensiothuria leucospilota</name>
    <dbReference type="NCBI Taxonomy" id="206669"/>
    <lineage>
        <taxon>Eukaryota</taxon>
        <taxon>Metazoa</taxon>
        <taxon>Echinodermata</taxon>
        <taxon>Eleutherozoa</taxon>
        <taxon>Echinozoa</taxon>
        <taxon>Holothuroidea</taxon>
        <taxon>Aspidochirotacea</taxon>
        <taxon>Aspidochirotida</taxon>
        <taxon>Holothuriidae</taxon>
        <taxon>Holothuria</taxon>
    </lineage>
</organism>
<name>A0A9Q1BTF3_HOLLE</name>
<dbReference type="EMBL" id="JAIZAY010000012">
    <property type="protein sequence ID" value="KAJ8032552.1"/>
    <property type="molecule type" value="Genomic_DNA"/>
</dbReference>
<dbReference type="Pfam" id="PF00071">
    <property type="entry name" value="Ras"/>
    <property type="match status" value="1"/>
</dbReference>
<dbReference type="NCBIfam" id="TIGR00231">
    <property type="entry name" value="small_GTP"/>
    <property type="match status" value="1"/>
</dbReference>
<evidence type="ECO:0000313" key="6">
    <source>
        <dbReference type="Proteomes" id="UP001152320"/>
    </source>
</evidence>
<dbReference type="PANTHER" id="PTHR45704">
    <property type="entry name" value="RAS-LIKE FAMILY MEMBER 11"/>
    <property type="match status" value="1"/>
</dbReference>
<dbReference type="GO" id="GO:0003925">
    <property type="term" value="F:G protein activity"/>
    <property type="evidence" value="ECO:0007669"/>
    <property type="project" value="UniProtKB-EC"/>
</dbReference>
<dbReference type="SMART" id="SM00175">
    <property type="entry name" value="RAB"/>
    <property type="match status" value="1"/>
</dbReference>
<evidence type="ECO:0000256" key="2">
    <source>
        <dbReference type="ARBA" id="ARBA00011984"/>
    </source>
</evidence>
<dbReference type="GO" id="GO:0005525">
    <property type="term" value="F:GTP binding"/>
    <property type="evidence" value="ECO:0007669"/>
    <property type="project" value="InterPro"/>
</dbReference>
<dbReference type="SMART" id="SM00173">
    <property type="entry name" value="RAS"/>
    <property type="match status" value="1"/>
</dbReference>
<gene>
    <name evidence="5" type="ORF">HOLleu_26104</name>
</gene>
<evidence type="ECO:0000313" key="5">
    <source>
        <dbReference type="EMBL" id="KAJ8032552.1"/>
    </source>
</evidence>
<proteinExistence type="inferred from homology"/>
<keyword evidence="3" id="KW-0378">Hydrolase</keyword>
<dbReference type="InterPro" id="IPR051065">
    <property type="entry name" value="Ras-related_GTPase"/>
</dbReference>
<accession>A0A9Q1BTF3</accession>
<dbReference type="PROSITE" id="PS51419">
    <property type="entry name" value="RAB"/>
    <property type="match status" value="1"/>
</dbReference>
<dbReference type="OrthoDB" id="18798at2759"/>
<protein>
    <recommendedName>
        <fullName evidence="2">small monomeric GTPase</fullName>
        <ecNumber evidence="2">3.6.5.2</ecNumber>
    </recommendedName>
</protein>
<dbReference type="SUPFAM" id="SSF52540">
    <property type="entry name" value="P-loop containing nucleoside triphosphate hydrolases"/>
    <property type="match status" value="1"/>
</dbReference>
<dbReference type="PROSITE" id="PS51421">
    <property type="entry name" value="RAS"/>
    <property type="match status" value="1"/>
</dbReference>
<comment type="catalytic activity">
    <reaction evidence="4">
        <text>GTP + H2O = GDP + phosphate + H(+)</text>
        <dbReference type="Rhea" id="RHEA:19669"/>
        <dbReference type="ChEBI" id="CHEBI:15377"/>
        <dbReference type="ChEBI" id="CHEBI:15378"/>
        <dbReference type="ChEBI" id="CHEBI:37565"/>
        <dbReference type="ChEBI" id="CHEBI:43474"/>
        <dbReference type="ChEBI" id="CHEBI:58189"/>
        <dbReference type="EC" id="3.6.5.2"/>
    </reaction>
</comment>
<dbReference type="EC" id="3.6.5.2" evidence="2"/>
<reference evidence="5" key="1">
    <citation type="submission" date="2021-10" db="EMBL/GenBank/DDBJ databases">
        <title>Tropical sea cucumber genome reveals ecological adaptation and Cuvierian tubules defense mechanism.</title>
        <authorList>
            <person name="Chen T."/>
        </authorList>
    </citation>
    <scope>NUCLEOTIDE SEQUENCE</scope>
    <source>
        <strain evidence="5">Nanhai2018</strain>
        <tissue evidence="5">Muscle</tissue>
    </source>
</reference>
<comment type="similarity">
    <text evidence="1">Belongs to the small GTPase superfamily. Ras family.</text>
</comment>
<evidence type="ECO:0000256" key="4">
    <source>
        <dbReference type="ARBA" id="ARBA00048098"/>
    </source>
</evidence>
<dbReference type="SMART" id="SM00174">
    <property type="entry name" value="RHO"/>
    <property type="match status" value="1"/>
</dbReference>